<keyword evidence="2" id="KW-1185">Reference proteome</keyword>
<organism evidence="1 2">
    <name type="scientific">Jimgerdemannia flammicorona</name>
    <dbReference type="NCBI Taxonomy" id="994334"/>
    <lineage>
        <taxon>Eukaryota</taxon>
        <taxon>Fungi</taxon>
        <taxon>Fungi incertae sedis</taxon>
        <taxon>Mucoromycota</taxon>
        <taxon>Mucoromycotina</taxon>
        <taxon>Endogonomycetes</taxon>
        <taxon>Endogonales</taxon>
        <taxon>Endogonaceae</taxon>
        <taxon>Jimgerdemannia</taxon>
    </lineage>
</organism>
<dbReference type="AlphaFoldDB" id="A0A433D0U8"/>
<reference evidence="1 2" key="1">
    <citation type="journal article" date="2018" name="New Phytol.">
        <title>Phylogenomics of Endogonaceae and evolution of mycorrhizas within Mucoromycota.</title>
        <authorList>
            <person name="Chang Y."/>
            <person name="Desiro A."/>
            <person name="Na H."/>
            <person name="Sandor L."/>
            <person name="Lipzen A."/>
            <person name="Clum A."/>
            <person name="Barry K."/>
            <person name="Grigoriev I.V."/>
            <person name="Martin F.M."/>
            <person name="Stajich J.E."/>
            <person name="Smith M.E."/>
            <person name="Bonito G."/>
            <person name="Spatafora J.W."/>
        </authorList>
    </citation>
    <scope>NUCLEOTIDE SEQUENCE [LARGE SCALE GENOMIC DNA]</scope>
    <source>
        <strain evidence="1 2">GMNB39</strain>
    </source>
</reference>
<comment type="caution">
    <text evidence="1">The sequence shown here is derived from an EMBL/GenBank/DDBJ whole genome shotgun (WGS) entry which is preliminary data.</text>
</comment>
<accession>A0A433D0U8</accession>
<protein>
    <submittedName>
        <fullName evidence="1">Uncharacterized protein</fullName>
    </submittedName>
</protein>
<name>A0A433D0U8_9FUNG</name>
<feature type="non-terminal residue" evidence="1">
    <location>
        <position position="111"/>
    </location>
</feature>
<evidence type="ECO:0000313" key="1">
    <source>
        <dbReference type="EMBL" id="RUP44457.1"/>
    </source>
</evidence>
<evidence type="ECO:0000313" key="2">
    <source>
        <dbReference type="Proteomes" id="UP000268093"/>
    </source>
</evidence>
<dbReference type="EMBL" id="RBNI01008892">
    <property type="protein sequence ID" value="RUP44457.1"/>
    <property type="molecule type" value="Genomic_DNA"/>
</dbReference>
<dbReference type="Proteomes" id="UP000268093">
    <property type="component" value="Unassembled WGS sequence"/>
</dbReference>
<sequence length="111" mass="13044">MSMYIFGHHKTSTNTVPYILVPVPYLYHRFEYPHHTSKCRYTHRIPCMQCGFMMTEDDRVDSVSHGDEIANDSIILRGHTNIRNSESQRIYRPRHSTLMHSVEQIPPHCMG</sequence>
<gene>
    <name evidence="1" type="ORF">BC936DRAFT_149426</name>
</gene>
<proteinExistence type="predicted"/>